<comment type="cofactor">
    <cofactor evidence="1">
        <name>Zn(2+)</name>
        <dbReference type="ChEBI" id="CHEBI:29105"/>
    </cofactor>
</comment>
<evidence type="ECO:0000256" key="13">
    <source>
        <dbReference type="SAM" id="MobiDB-lite"/>
    </source>
</evidence>
<comment type="caution">
    <text evidence="14">The sequence shown here is derived from an EMBL/GenBank/DDBJ whole genome shotgun (WGS) entry which is preliminary data.</text>
</comment>
<comment type="catalytic activity">
    <reaction evidence="12">
        <text>propanoyl-CoA + phosphate = propanoyl phosphate + CoA</text>
        <dbReference type="Rhea" id="RHEA:28046"/>
        <dbReference type="ChEBI" id="CHEBI:43474"/>
        <dbReference type="ChEBI" id="CHEBI:57287"/>
        <dbReference type="ChEBI" id="CHEBI:57392"/>
        <dbReference type="ChEBI" id="CHEBI:58933"/>
        <dbReference type="EC" id="2.3.1.222"/>
    </reaction>
</comment>
<name>A0A9D1T9G3_9FIRM</name>
<evidence type="ECO:0000256" key="1">
    <source>
        <dbReference type="ARBA" id="ARBA00001947"/>
    </source>
</evidence>
<evidence type="ECO:0000256" key="7">
    <source>
        <dbReference type="ARBA" id="ARBA00022833"/>
    </source>
</evidence>
<dbReference type="PANTHER" id="PTHR39453">
    <property type="entry name" value="PHOSPHATE PROPANOYLTRANSFERASE"/>
    <property type="match status" value="1"/>
</dbReference>
<accession>A0A9D1T9G3</accession>
<reference evidence="14" key="2">
    <citation type="journal article" date="2021" name="PeerJ">
        <title>Extensive microbial diversity within the chicken gut microbiome revealed by metagenomics and culture.</title>
        <authorList>
            <person name="Gilroy R."/>
            <person name="Ravi A."/>
            <person name="Getino M."/>
            <person name="Pursley I."/>
            <person name="Horton D.L."/>
            <person name="Alikhan N.F."/>
            <person name="Baker D."/>
            <person name="Gharbi K."/>
            <person name="Hall N."/>
            <person name="Watson M."/>
            <person name="Adriaenssens E.M."/>
            <person name="Foster-Nyarko E."/>
            <person name="Jarju S."/>
            <person name="Secka A."/>
            <person name="Antonio M."/>
            <person name="Oren A."/>
            <person name="Chaudhuri R.R."/>
            <person name="La Ragione R."/>
            <person name="Hildebrand F."/>
            <person name="Pallen M.J."/>
        </authorList>
    </citation>
    <scope>NUCLEOTIDE SEQUENCE</scope>
    <source>
        <strain evidence="14">ChiBcec6-7307</strain>
    </source>
</reference>
<dbReference type="Pfam" id="PF06130">
    <property type="entry name" value="PTAC"/>
    <property type="match status" value="1"/>
</dbReference>
<evidence type="ECO:0000256" key="10">
    <source>
        <dbReference type="ARBA" id="ARBA00030939"/>
    </source>
</evidence>
<evidence type="ECO:0000313" key="14">
    <source>
        <dbReference type="EMBL" id="HIV23607.1"/>
    </source>
</evidence>
<keyword evidence="5 14" id="KW-0808">Transferase</keyword>
<evidence type="ECO:0000256" key="5">
    <source>
        <dbReference type="ARBA" id="ARBA00022679"/>
    </source>
</evidence>
<evidence type="ECO:0000256" key="9">
    <source>
        <dbReference type="ARBA" id="ARBA00030044"/>
    </source>
</evidence>
<dbReference type="GO" id="GO:0046872">
    <property type="term" value="F:metal ion binding"/>
    <property type="evidence" value="ECO:0007669"/>
    <property type="project" value="UniProtKB-KW"/>
</dbReference>
<keyword evidence="6" id="KW-0479">Metal-binding</keyword>
<evidence type="ECO:0000256" key="2">
    <source>
        <dbReference type="ARBA" id="ARBA00007342"/>
    </source>
</evidence>
<sequence>MRYVPAAISARHLHLCARDLEILFGPGYELTPLKKLVQPGQFATKEQLILEGPRGRIEKVRIIGPVRAETQVEISLTDSFALGIRNCPVRMSGDTAGTPGIRVIGPRGQIDLDHGVIVARRHLHLSREQAMAYGIHDGQIISLKVDGPRPCILNDVVCRTGEKHELEFHIDTDEANGCCLSNEQLLEVLPDGPGVSGAAPSRAEKPKQAEETGNEGSCTAEEREEEPVWELVTEREVNEAFLGRRKKLFCEKEALITPLARDRAGELGIRIERTPGKKKRPEALPNPGETVLDLITERDINDAYRDNRETVFGSSRALVTEAARERAAASGIRIVRTEGGETCRSRG</sequence>
<protein>
    <recommendedName>
        <fullName evidence="4">Phosphate propanoyltransferase</fullName>
        <ecNumber evidence="3">2.3.1.222</ecNumber>
    </recommendedName>
    <alternativeName>
        <fullName evidence="10">Phosphate acyltransferase PduL</fullName>
    </alternativeName>
    <alternativeName>
        <fullName evidence="9">Phosphotransacylase PduL</fullName>
    </alternativeName>
    <alternativeName>
        <fullName evidence="11">Propanediol utilization protein PduL</fullName>
    </alternativeName>
</protein>
<dbReference type="GO" id="GO:0016747">
    <property type="term" value="F:acyltransferase activity, transferring groups other than amino-acyl groups"/>
    <property type="evidence" value="ECO:0007669"/>
    <property type="project" value="InterPro"/>
</dbReference>
<evidence type="ECO:0000313" key="15">
    <source>
        <dbReference type="Proteomes" id="UP000886889"/>
    </source>
</evidence>
<keyword evidence="8 14" id="KW-0012">Acyltransferase</keyword>
<dbReference type="AlphaFoldDB" id="A0A9D1T9G3"/>
<proteinExistence type="inferred from homology"/>
<evidence type="ECO:0000256" key="6">
    <source>
        <dbReference type="ARBA" id="ARBA00022723"/>
    </source>
</evidence>
<dbReference type="EMBL" id="DVOS01000057">
    <property type="protein sequence ID" value="HIV23607.1"/>
    <property type="molecule type" value="Genomic_DNA"/>
</dbReference>
<reference evidence="14" key="1">
    <citation type="submission" date="2020-10" db="EMBL/GenBank/DDBJ databases">
        <authorList>
            <person name="Gilroy R."/>
        </authorList>
    </citation>
    <scope>NUCLEOTIDE SEQUENCE</scope>
    <source>
        <strain evidence="14">ChiBcec6-7307</strain>
    </source>
</reference>
<evidence type="ECO:0000256" key="11">
    <source>
        <dbReference type="ARBA" id="ARBA00033077"/>
    </source>
</evidence>
<evidence type="ECO:0000256" key="3">
    <source>
        <dbReference type="ARBA" id="ARBA00012206"/>
    </source>
</evidence>
<gene>
    <name evidence="14" type="primary">pduL</name>
    <name evidence="14" type="ORF">IAC80_06675</name>
</gene>
<dbReference type="PANTHER" id="PTHR39453:SF1">
    <property type="entry name" value="PHOSPHATE PROPANOYLTRANSFERASE"/>
    <property type="match status" value="1"/>
</dbReference>
<organism evidence="14 15">
    <name type="scientific">Candidatus Merdiplasma excrementigallinarum</name>
    <dbReference type="NCBI Taxonomy" id="2840864"/>
    <lineage>
        <taxon>Bacteria</taxon>
        <taxon>Bacillati</taxon>
        <taxon>Bacillota</taxon>
        <taxon>Clostridia</taxon>
        <taxon>Lachnospirales</taxon>
        <taxon>Lachnospiraceae</taxon>
        <taxon>Lachnospiraceae incertae sedis</taxon>
        <taxon>Candidatus Merdiplasma</taxon>
    </lineage>
</organism>
<evidence type="ECO:0000256" key="12">
    <source>
        <dbReference type="ARBA" id="ARBA00047589"/>
    </source>
</evidence>
<dbReference type="EC" id="2.3.1.222" evidence="3"/>
<dbReference type="Proteomes" id="UP000886889">
    <property type="component" value="Unassembled WGS sequence"/>
</dbReference>
<feature type="region of interest" description="Disordered" evidence="13">
    <location>
        <begin position="190"/>
        <end position="226"/>
    </location>
</feature>
<evidence type="ECO:0000256" key="4">
    <source>
        <dbReference type="ARBA" id="ARBA00020837"/>
    </source>
</evidence>
<dbReference type="InterPro" id="IPR008300">
    <property type="entry name" value="PTAC"/>
</dbReference>
<evidence type="ECO:0000256" key="8">
    <source>
        <dbReference type="ARBA" id="ARBA00023315"/>
    </source>
</evidence>
<dbReference type="NCBIfam" id="NF011652">
    <property type="entry name" value="PRK15070.1"/>
    <property type="match status" value="1"/>
</dbReference>
<comment type="similarity">
    <text evidence="2">Belongs to the PduL family.</text>
</comment>
<keyword evidence="7" id="KW-0862">Zinc</keyword>